<proteinExistence type="predicted"/>
<dbReference type="Gene3D" id="3.40.50.150">
    <property type="entry name" value="Vaccinia Virus protein VP39"/>
    <property type="match status" value="1"/>
</dbReference>
<dbReference type="RefSeq" id="WP_103982234.1">
    <property type="nucleotide sequence ID" value="NZ_FNVS01000001.1"/>
</dbReference>
<dbReference type="SUPFAM" id="SSF53335">
    <property type="entry name" value="S-adenosyl-L-methionine-dependent methyltransferases"/>
    <property type="match status" value="1"/>
</dbReference>
<dbReference type="EMBL" id="FNVS01000001">
    <property type="protein sequence ID" value="SEF46188.1"/>
    <property type="molecule type" value="Genomic_DNA"/>
</dbReference>
<dbReference type="InterPro" id="IPR029063">
    <property type="entry name" value="SAM-dependent_MTases_sf"/>
</dbReference>
<reference evidence="1 2" key="1">
    <citation type="submission" date="2016-10" db="EMBL/GenBank/DDBJ databases">
        <authorList>
            <person name="Varghese N."/>
            <person name="Submissions S."/>
        </authorList>
    </citation>
    <scope>NUCLEOTIDE SEQUENCE [LARGE SCALE GENOMIC DNA]</scope>
    <source>
        <strain evidence="1 2">DSM 29073</strain>
    </source>
</reference>
<name>A0A8G2BUG6_9BACT</name>
<comment type="caution">
    <text evidence="1">The sequence shown here is derived from an EMBL/GenBank/DDBJ whole genome shotgun (WGS) entry which is preliminary data.</text>
</comment>
<gene>
    <name evidence="1" type="ORF">SAMN05444001_101286</name>
</gene>
<evidence type="ECO:0000313" key="2">
    <source>
        <dbReference type="Proteomes" id="UP000236725"/>
    </source>
</evidence>
<protein>
    <submittedName>
        <fullName evidence="1">Uncharacterized protein</fullName>
    </submittedName>
</protein>
<accession>A0A8G2BUG6</accession>
<dbReference type="Proteomes" id="UP000236725">
    <property type="component" value="Unassembled WGS sequence"/>
</dbReference>
<dbReference type="AlphaFoldDB" id="A0A8G2BUG6"/>
<keyword evidence="2" id="KW-1185">Reference proteome</keyword>
<evidence type="ECO:0000313" key="1">
    <source>
        <dbReference type="EMBL" id="SEF46188.1"/>
    </source>
</evidence>
<organism evidence="1 2">
    <name type="scientific">Parabacteroides chinchillae</name>
    <dbReference type="NCBI Taxonomy" id="871327"/>
    <lineage>
        <taxon>Bacteria</taxon>
        <taxon>Pseudomonadati</taxon>
        <taxon>Bacteroidota</taxon>
        <taxon>Bacteroidia</taxon>
        <taxon>Bacteroidales</taxon>
        <taxon>Tannerellaceae</taxon>
        <taxon>Parabacteroides</taxon>
    </lineage>
</organism>
<sequence length="331" mass="37752">MKNNLKHIASVLAARLQKIDYERLPISDYNKRYIRNLKPAIGYFMQIYTECLFKGITATGLNPSDITCIDYGGGSGFLSILAKEAGIGQVIYIDLNPDSVVTVQLLKQITGSGPDIILRGSSDTLSEWCSTQHTKPHLLIATDLIEHIYNLETFFSDLISINSSMQMIFTTASTPYNPYVKWKLHRAMRGCETGTLESPNYYTKRYQYIKEKFPAFSEKEVSQWSNRTRGLVYPDIEKAILGNTIPTLTDRYNTCDPETGNWTERILPIVNYQALLSQFHYQLKVEKGFYNTERKSFILSAIFKNINHIIRNSGKPGFLLSPFIILHCSKK</sequence>